<gene>
    <name evidence="2" type="ORF">WP5S18C02_04030</name>
    <name evidence="3" type="ORF">WP5S18C02_41190</name>
</gene>
<accession>A0A6S5JPT7</accession>
<dbReference type="AlphaFoldDB" id="A0A6S5JPT7"/>
<evidence type="ECO:0000313" key="2">
    <source>
        <dbReference type="EMBL" id="BBS30197.1"/>
    </source>
</evidence>
<evidence type="ECO:0000313" key="4">
    <source>
        <dbReference type="Proteomes" id="UP000515488"/>
    </source>
</evidence>
<evidence type="ECO:0000259" key="1">
    <source>
        <dbReference type="Pfam" id="PF13614"/>
    </source>
</evidence>
<feature type="domain" description="AAA" evidence="1">
    <location>
        <begin position="3"/>
        <end position="193"/>
    </location>
</feature>
<dbReference type="RefSeq" id="WP_029497292.1">
    <property type="nucleotide sequence ID" value="NZ_AP022126.1"/>
</dbReference>
<dbReference type="InterPro" id="IPR025669">
    <property type="entry name" value="AAA_dom"/>
</dbReference>
<organism evidence="2 4">
    <name type="scientific">Enterobacter cloacae</name>
    <dbReference type="NCBI Taxonomy" id="550"/>
    <lineage>
        <taxon>Bacteria</taxon>
        <taxon>Pseudomonadati</taxon>
        <taxon>Pseudomonadota</taxon>
        <taxon>Gammaproteobacteria</taxon>
        <taxon>Enterobacterales</taxon>
        <taxon>Enterobacteriaceae</taxon>
        <taxon>Enterobacter</taxon>
        <taxon>Enterobacter cloacae complex</taxon>
    </lineage>
</organism>
<dbReference type="Pfam" id="PF13614">
    <property type="entry name" value="AAA_31"/>
    <property type="match status" value="1"/>
</dbReference>
<dbReference type="CDD" id="cd02042">
    <property type="entry name" value="ParAB_family"/>
    <property type="match status" value="1"/>
</dbReference>
<dbReference type="EMBL" id="AP022126">
    <property type="protein sequence ID" value="BBS33913.1"/>
    <property type="molecule type" value="Genomic_DNA"/>
</dbReference>
<name>A0A6S5JPT7_ENTCL</name>
<dbReference type="InterPro" id="IPR027417">
    <property type="entry name" value="P-loop_NTPase"/>
</dbReference>
<dbReference type="Proteomes" id="UP000515488">
    <property type="component" value="Chromosome"/>
</dbReference>
<dbReference type="EMBL" id="AP022126">
    <property type="protein sequence ID" value="BBS30197.1"/>
    <property type="molecule type" value="Genomic_DNA"/>
</dbReference>
<dbReference type="SUPFAM" id="SSF52540">
    <property type="entry name" value="P-loop containing nucleoside triphosphate hydrolases"/>
    <property type="match status" value="1"/>
</dbReference>
<dbReference type="PANTHER" id="PTHR13696:SF99">
    <property type="entry name" value="COBYRINIC ACID AC-DIAMIDE SYNTHASE"/>
    <property type="match status" value="1"/>
</dbReference>
<evidence type="ECO:0000313" key="3">
    <source>
        <dbReference type="EMBL" id="BBS33913.1"/>
    </source>
</evidence>
<reference evidence="2 4" key="1">
    <citation type="submission" date="2019-12" db="EMBL/GenBank/DDBJ databases">
        <title>complete genome sequences of Enterobacter cloacae str. WP5-S18-CRE-02 isolated from wastewater treatment plant effluent.</title>
        <authorList>
            <person name="Sekizuka T."/>
            <person name="Itokawa K."/>
            <person name="Yatsu K."/>
            <person name="Inamine Y."/>
            <person name="Kuroda M."/>
        </authorList>
    </citation>
    <scope>NUCLEOTIDE SEQUENCE [LARGE SCALE GENOMIC DNA]</scope>
    <source>
        <strain evidence="2 4">WP5-S18-CRE-02</strain>
    </source>
</reference>
<sequence length="356" mass="39119">MVTLSLFNNKGGVGKTTLTWNLSVALAAKGKSVLLIDFDPQCNLSIATLGDENFARLLEKNAQVPFGQTIRAFGQPYIQQNRKPEVIISHPKYPMPQGSGQFDIVAGDFWLNNLSDTLNVGTDLIAGTSIYRFLMPHLISQAAEQATDIKYDYVLIDLPPSFNTLVRSALYCSDYFIVPCTADMFSAYCIGLIGEMLPKFATDWDQGTSRYLSGNAADSLLPTKGKPKFAGWVFNGFDMRKPQGSSVSAEVGADLAHRNVISDAVENNLIPSLRTIGSYNAVPDFVTKEPVAKVEDMNVMAPDSIIQSVPLKYLQTVRPTNLVLTAGRWAKNQRDLMDKMIAEHDKLADHVISNCV</sequence>
<proteinExistence type="predicted"/>
<dbReference type="Gene3D" id="3.40.50.300">
    <property type="entry name" value="P-loop containing nucleotide triphosphate hydrolases"/>
    <property type="match status" value="1"/>
</dbReference>
<dbReference type="InterPro" id="IPR050678">
    <property type="entry name" value="DNA_Partitioning_ATPase"/>
</dbReference>
<protein>
    <recommendedName>
        <fullName evidence="1">AAA domain-containing protein</fullName>
    </recommendedName>
</protein>
<dbReference type="PANTHER" id="PTHR13696">
    <property type="entry name" value="P-LOOP CONTAINING NUCLEOSIDE TRIPHOSPHATE HYDROLASE"/>
    <property type="match status" value="1"/>
</dbReference>